<name>A0A0C3J3Q3_PISTI</name>
<dbReference type="EMBL" id="KN831975">
    <property type="protein sequence ID" value="KIO03708.1"/>
    <property type="molecule type" value="Genomic_DNA"/>
</dbReference>
<gene>
    <name evidence="1" type="ORF">M404DRAFT_614890</name>
</gene>
<accession>A0A0C3J3Q3</accession>
<dbReference type="AlphaFoldDB" id="A0A0C3J3Q3"/>
<reference evidence="1 2" key="1">
    <citation type="submission" date="2014-04" db="EMBL/GenBank/DDBJ databases">
        <authorList>
            <consortium name="DOE Joint Genome Institute"/>
            <person name="Kuo A."/>
            <person name="Kohler A."/>
            <person name="Costa M.D."/>
            <person name="Nagy L.G."/>
            <person name="Floudas D."/>
            <person name="Copeland A."/>
            <person name="Barry K.W."/>
            <person name="Cichocki N."/>
            <person name="Veneault-Fourrey C."/>
            <person name="LaButti K."/>
            <person name="Lindquist E.A."/>
            <person name="Lipzen A."/>
            <person name="Lundell T."/>
            <person name="Morin E."/>
            <person name="Murat C."/>
            <person name="Sun H."/>
            <person name="Tunlid A."/>
            <person name="Henrissat B."/>
            <person name="Grigoriev I.V."/>
            <person name="Hibbett D.S."/>
            <person name="Martin F."/>
            <person name="Nordberg H.P."/>
            <person name="Cantor M.N."/>
            <person name="Hua S.X."/>
        </authorList>
    </citation>
    <scope>NUCLEOTIDE SEQUENCE [LARGE SCALE GENOMIC DNA]</scope>
    <source>
        <strain evidence="1 2">Marx 270</strain>
    </source>
</reference>
<evidence type="ECO:0000313" key="1">
    <source>
        <dbReference type="EMBL" id="KIO03708.1"/>
    </source>
</evidence>
<keyword evidence="2" id="KW-1185">Reference proteome</keyword>
<protein>
    <submittedName>
        <fullName evidence="1">Uncharacterized protein</fullName>
    </submittedName>
</protein>
<organism evidence="1 2">
    <name type="scientific">Pisolithus tinctorius Marx 270</name>
    <dbReference type="NCBI Taxonomy" id="870435"/>
    <lineage>
        <taxon>Eukaryota</taxon>
        <taxon>Fungi</taxon>
        <taxon>Dikarya</taxon>
        <taxon>Basidiomycota</taxon>
        <taxon>Agaricomycotina</taxon>
        <taxon>Agaricomycetes</taxon>
        <taxon>Agaricomycetidae</taxon>
        <taxon>Boletales</taxon>
        <taxon>Sclerodermatineae</taxon>
        <taxon>Pisolithaceae</taxon>
        <taxon>Pisolithus</taxon>
    </lineage>
</organism>
<sequence length="131" mass="14912">MLYGMDPNTASKQWPMYIQPDIVRGHTYDLRGSLVPGPRYDVFQLDRPTRAELCVPRCWSTPRRGASHVVLDGPLQRRLDETLGTTGLDAWNSWYDRFFDTFTSRTCHGHSLPCNVTGACVSQEDAKMLSF</sequence>
<dbReference type="HOGENOM" id="CLU_1928450_0_0_1"/>
<evidence type="ECO:0000313" key="2">
    <source>
        <dbReference type="Proteomes" id="UP000054217"/>
    </source>
</evidence>
<dbReference type="InParanoid" id="A0A0C3J3Q3"/>
<dbReference type="OrthoDB" id="10262962at2759"/>
<reference evidence="2" key="2">
    <citation type="submission" date="2015-01" db="EMBL/GenBank/DDBJ databases">
        <title>Evolutionary Origins and Diversification of the Mycorrhizal Mutualists.</title>
        <authorList>
            <consortium name="DOE Joint Genome Institute"/>
            <consortium name="Mycorrhizal Genomics Consortium"/>
            <person name="Kohler A."/>
            <person name="Kuo A."/>
            <person name="Nagy L.G."/>
            <person name="Floudas D."/>
            <person name="Copeland A."/>
            <person name="Barry K.W."/>
            <person name="Cichocki N."/>
            <person name="Veneault-Fourrey C."/>
            <person name="LaButti K."/>
            <person name="Lindquist E.A."/>
            <person name="Lipzen A."/>
            <person name="Lundell T."/>
            <person name="Morin E."/>
            <person name="Murat C."/>
            <person name="Riley R."/>
            <person name="Ohm R."/>
            <person name="Sun H."/>
            <person name="Tunlid A."/>
            <person name="Henrissat B."/>
            <person name="Grigoriev I.V."/>
            <person name="Hibbett D.S."/>
            <person name="Martin F."/>
        </authorList>
    </citation>
    <scope>NUCLEOTIDE SEQUENCE [LARGE SCALE GENOMIC DNA]</scope>
    <source>
        <strain evidence="2">Marx 270</strain>
    </source>
</reference>
<dbReference type="Proteomes" id="UP000054217">
    <property type="component" value="Unassembled WGS sequence"/>
</dbReference>
<proteinExistence type="predicted"/>